<dbReference type="PANTHER" id="PTHR45632">
    <property type="entry name" value="LD33804P"/>
    <property type="match status" value="1"/>
</dbReference>
<dbReference type="Pfam" id="PF01344">
    <property type="entry name" value="Kelch_1"/>
    <property type="match status" value="1"/>
</dbReference>
<feature type="compositionally biased region" description="Low complexity" evidence="3">
    <location>
        <begin position="115"/>
        <end position="136"/>
    </location>
</feature>
<evidence type="ECO:0000256" key="3">
    <source>
        <dbReference type="SAM" id="MobiDB-lite"/>
    </source>
</evidence>
<dbReference type="InterPro" id="IPR015915">
    <property type="entry name" value="Kelch-typ_b-propeller"/>
</dbReference>
<evidence type="ECO:0000313" key="6">
    <source>
        <dbReference type="RefSeq" id="XP_022297288.1"/>
    </source>
</evidence>
<dbReference type="InterPro" id="IPR000210">
    <property type="entry name" value="BTB/POZ_dom"/>
</dbReference>
<sequence length="727" mass="81237">MEKPPIHIVRNILSFLCKEDADPQGAWLARKMREEKVEKAASTHGMYQRVVDRNENNTPPPESKESLGKAPVKATDSTSTASSSRASIEKPWEQMPKKNFKTTSPPESKEPVRQASVKATYSSSSASSSRASLEKNSASCSRASIEIITASNLRASIDKITASSSRASIEQPWEPKMPQKNFKTTPRPESKELVRQASVEATDSSSTASSSRASIEGPSEQVPKKNFKTTSVANGHYANIGQYINACFKSGKICDMCFRIGDLIWPVHRVVLASQSNLFRSIFESEDFSTKPWTPKQIALRGVEQETLSAFLQFLYSGDINIQASMIPDLLKLARVFEVEKLRILCHQQIPLMNNEDLLKLLKTMILVKDYELCDIIMRVVAERGFGQIRECDAFYDLDVQTLCMVLSYDGLIVKSEVEVFNAAVAWLHHHNIEERMKSLERVMDSIRFSLMSPKSLFKCYKKCPALKGNAYCNQLITMANWVQTSISLNEEDPLNIEFPTERNAVSGTSSVHQYMNTHCSSMPDPMDPVEFTISPLPQEIAKDFNDHACLQSGKRIAVPVIKTYSKSKASVVDKTASNYKEAMIWADPHWFIVGGAMAREGRSPLPSKSVMKYSNQQWVTMAPMNVARMKHALCVLDGLIYAIGGIGEGNQPLNTVECYNPKYDCWFFVKDLPDPRAGASASAEGGNIYLQGGYRGLRGKGKPCFFYPGEEVCRYNVHTNKWTTGY</sequence>
<feature type="domain" description="BTB" evidence="4">
    <location>
        <begin position="254"/>
        <end position="324"/>
    </location>
</feature>
<proteinExistence type="predicted"/>
<dbReference type="SMART" id="SM00612">
    <property type="entry name" value="Kelch"/>
    <property type="match status" value="2"/>
</dbReference>
<dbReference type="PANTHER" id="PTHR45632:SF3">
    <property type="entry name" value="KELCH-LIKE PROTEIN 32"/>
    <property type="match status" value="1"/>
</dbReference>
<keyword evidence="2" id="KW-0677">Repeat</keyword>
<dbReference type="RefSeq" id="XP_022297288.1">
    <property type="nucleotide sequence ID" value="XM_022441580.1"/>
</dbReference>
<gene>
    <name evidence="6" type="primary">LOC111106770</name>
</gene>
<dbReference type="OrthoDB" id="6156177at2759"/>
<feature type="region of interest" description="Disordered" evidence="3">
    <location>
        <begin position="37"/>
        <end position="136"/>
    </location>
</feature>
<protein>
    <submittedName>
        <fullName evidence="6">Kelch-like protein 3 isoform X1</fullName>
    </submittedName>
</protein>
<evidence type="ECO:0000256" key="1">
    <source>
        <dbReference type="ARBA" id="ARBA00022441"/>
    </source>
</evidence>
<feature type="region of interest" description="Disordered" evidence="3">
    <location>
        <begin position="163"/>
        <end position="226"/>
    </location>
</feature>
<dbReference type="InterPro" id="IPR011333">
    <property type="entry name" value="SKP1/BTB/POZ_sf"/>
</dbReference>
<dbReference type="Pfam" id="PF00651">
    <property type="entry name" value="BTB"/>
    <property type="match status" value="1"/>
</dbReference>
<dbReference type="Pfam" id="PF07707">
    <property type="entry name" value="BACK"/>
    <property type="match status" value="1"/>
</dbReference>
<dbReference type="GeneID" id="111106770"/>
<dbReference type="Proteomes" id="UP000694844">
    <property type="component" value="Chromosome 8"/>
</dbReference>
<feature type="compositionally biased region" description="Low complexity" evidence="3">
    <location>
        <begin position="74"/>
        <end position="86"/>
    </location>
</feature>
<dbReference type="KEGG" id="cvn:111106770"/>
<evidence type="ECO:0000256" key="2">
    <source>
        <dbReference type="ARBA" id="ARBA00022737"/>
    </source>
</evidence>
<dbReference type="AlphaFoldDB" id="A0A8B8B2M4"/>
<dbReference type="CDD" id="cd18186">
    <property type="entry name" value="BTB_POZ_ZBTB_KLHL-like"/>
    <property type="match status" value="1"/>
</dbReference>
<dbReference type="SUPFAM" id="SSF117281">
    <property type="entry name" value="Kelch motif"/>
    <property type="match status" value="1"/>
</dbReference>
<evidence type="ECO:0000259" key="4">
    <source>
        <dbReference type="PROSITE" id="PS50097"/>
    </source>
</evidence>
<dbReference type="Gene3D" id="3.30.710.10">
    <property type="entry name" value="Potassium Channel Kv1.1, Chain A"/>
    <property type="match status" value="1"/>
</dbReference>
<accession>A0A8B8B2M4</accession>
<dbReference type="SUPFAM" id="SSF54695">
    <property type="entry name" value="POZ domain"/>
    <property type="match status" value="1"/>
</dbReference>
<dbReference type="SMART" id="SM00875">
    <property type="entry name" value="BACK"/>
    <property type="match status" value="1"/>
</dbReference>
<reference evidence="6" key="1">
    <citation type="submission" date="2025-08" db="UniProtKB">
        <authorList>
            <consortium name="RefSeq"/>
        </authorList>
    </citation>
    <scope>IDENTIFICATION</scope>
    <source>
        <tissue evidence="6">Whole sample</tissue>
    </source>
</reference>
<feature type="compositionally biased region" description="Low complexity" evidence="3">
    <location>
        <begin position="197"/>
        <end position="214"/>
    </location>
</feature>
<keyword evidence="1" id="KW-0880">Kelch repeat</keyword>
<evidence type="ECO:0000313" key="5">
    <source>
        <dbReference type="Proteomes" id="UP000694844"/>
    </source>
</evidence>
<feature type="compositionally biased region" description="Basic and acidic residues" evidence="3">
    <location>
        <begin position="87"/>
        <end position="96"/>
    </location>
</feature>
<dbReference type="InterPro" id="IPR011705">
    <property type="entry name" value="BACK"/>
</dbReference>
<name>A0A8B8B2M4_CRAVI</name>
<dbReference type="Gene3D" id="2.120.10.80">
    <property type="entry name" value="Kelch-type beta propeller"/>
    <property type="match status" value="1"/>
</dbReference>
<dbReference type="Gene3D" id="1.25.40.420">
    <property type="match status" value="1"/>
</dbReference>
<dbReference type="PROSITE" id="PS50097">
    <property type="entry name" value="BTB"/>
    <property type="match status" value="1"/>
</dbReference>
<dbReference type="SMART" id="SM00225">
    <property type="entry name" value="BTB"/>
    <property type="match status" value="1"/>
</dbReference>
<dbReference type="InterPro" id="IPR006652">
    <property type="entry name" value="Kelch_1"/>
</dbReference>
<keyword evidence="5" id="KW-1185">Reference proteome</keyword>
<organism evidence="5 6">
    <name type="scientific">Crassostrea virginica</name>
    <name type="common">Eastern oyster</name>
    <dbReference type="NCBI Taxonomy" id="6565"/>
    <lineage>
        <taxon>Eukaryota</taxon>
        <taxon>Metazoa</taxon>
        <taxon>Spiralia</taxon>
        <taxon>Lophotrochozoa</taxon>
        <taxon>Mollusca</taxon>
        <taxon>Bivalvia</taxon>
        <taxon>Autobranchia</taxon>
        <taxon>Pteriomorphia</taxon>
        <taxon>Ostreida</taxon>
        <taxon>Ostreoidea</taxon>
        <taxon>Ostreidae</taxon>
        <taxon>Crassostrea</taxon>
    </lineage>
</organism>